<feature type="transmembrane region" description="Helical" evidence="2">
    <location>
        <begin position="121"/>
        <end position="139"/>
    </location>
</feature>
<name>A0A8J3BV55_9ACTN</name>
<reference evidence="3" key="1">
    <citation type="journal article" date="2014" name="Int. J. Syst. Evol. Microbiol.">
        <title>Complete genome sequence of Corynebacterium casei LMG S-19264T (=DSM 44701T), isolated from a smear-ripened cheese.</title>
        <authorList>
            <consortium name="US DOE Joint Genome Institute (JGI-PGF)"/>
            <person name="Walter F."/>
            <person name="Albersmeier A."/>
            <person name="Kalinowski J."/>
            <person name="Ruckert C."/>
        </authorList>
    </citation>
    <scope>NUCLEOTIDE SEQUENCE</scope>
    <source>
        <strain evidence="3">JCM 3091</strain>
    </source>
</reference>
<keyword evidence="2" id="KW-1133">Transmembrane helix</keyword>
<protein>
    <submittedName>
        <fullName evidence="3">Uncharacterized protein</fullName>
    </submittedName>
</protein>
<comment type="caution">
    <text evidence="3">The sequence shown here is derived from an EMBL/GenBank/DDBJ whole genome shotgun (WGS) entry which is preliminary data.</text>
</comment>
<accession>A0A8J3BV55</accession>
<evidence type="ECO:0000256" key="2">
    <source>
        <dbReference type="SAM" id="Phobius"/>
    </source>
</evidence>
<sequence>MFTLRRRTPRKHAELFREELGEGLGHLAQAANHAAGGLGTAVGPAVSAARTRMAPTAERVRAAAVAGIGGTAAVLAPIAATATQAARDSAKVAGRKGTKVRKQAARVTQRPVKGRSRTGRILALAAAGAVVGGIAAMIVRRQQQQRAWDDFDAERDLGPDTDGLHAPDRVGAGVSGSGVLTGENKSVGAHAGSGQSGSGGLHSVAGTGGPGGGTPATGSGQGGTTRAGEPGRGIGQGGPTGPAGRGPGGGPGRGGPAGGNGLATGRAPGAGADYGMPTGGVTPPVGGIGGGRADGLAAGEGASGSRPRHGLRRGTTR</sequence>
<evidence type="ECO:0000313" key="4">
    <source>
        <dbReference type="Proteomes" id="UP000662200"/>
    </source>
</evidence>
<feature type="compositionally biased region" description="Basic residues" evidence="1">
    <location>
        <begin position="306"/>
        <end position="317"/>
    </location>
</feature>
<feature type="compositionally biased region" description="Gly residues" evidence="1">
    <location>
        <begin position="194"/>
        <end position="262"/>
    </location>
</feature>
<proteinExistence type="predicted"/>
<evidence type="ECO:0000313" key="3">
    <source>
        <dbReference type="EMBL" id="GGK32638.1"/>
    </source>
</evidence>
<reference evidence="3" key="2">
    <citation type="submission" date="2020-09" db="EMBL/GenBank/DDBJ databases">
        <authorList>
            <person name="Sun Q."/>
            <person name="Ohkuma M."/>
        </authorList>
    </citation>
    <scope>NUCLEOTIDE SEQUENCE</scope>
    <source>
        <strain evidence="3">JCM 3091</strain>
    </source>
</reference>
<feature type="compositionally biased region" description="Low complexity" evidence="1">
    <location>
        <begin position="275"/>
        <end position="285"/>
    </location>
</feature>
<keyword evidence="4" id="KW-1185">Reference proteome</keyword>
<feature type="compositionally biased region" description="Basic and acidic residues" evidence="1">
    <location>
        <begin position="154"/>
        <end position="168"/>
    </location>
</feature>
<gene>
    <name evidence="3" type="ORF">GCM10010124_26750</name>
</gene>
<dbReference type="RefSeq" id="WP_189114621.1">
    <property type="nucleotide sequence ID" value="NZ_BMQC01000008.1"/>
</dbReference>
<organism evidence="3 4">
    <name type="scientific">Pilimelia terevasa</name>
    <dbReference type="NCBI Taxonomy" id="53372"/>
    <lineage>
        <taxon>Bacteria</taxon>
        <taxon>Bacillati</taxon>
        <taxon>Actinomycetota</taxon>
        <taxon>Actinomycetes</taxon>
        <taxon>Micromonosporales</taxon>
        <taxon>Micromonosporaceae</taxon>
        <taxon>Pilimelia</taxon>
    </lineage>
</organism>
<dbReference type="EMBL" id="BMQC01000008">
    <property type="protein sequence ID" value="GGK32638.1"/>
    <property type="molecule type" value="Genomic_DNA"/>
</dbReference>
<feature type="transmembrane region" description="Helical" evidence="2">
    <location>
        <begin position="60"/>
        <end position="80"/>
    </location>
</feature>
<feature type="region of interest" description="Disordered" evidence="1">
    <location>
        <begin position="153"/>
        <end position="317"/>
    </location>
</feature>
<keyword evidence="2" id="KW-0812">Transmembrane</keyword>
<dbReference type="Proteomes" id="UP000662200">
    <property type="component" value="Unassembled WGS sequence"/>
</dbReference>
<dbReference type="AlphaFoldDB" id="A0A8J3BV55"/>
<evidence type="ECO:0000256" key="1">
    <source>
        <dbReference type="SAM" id="MobiDB-lite"/>
    </source>
</evidence>
<keyword evidence="2" id="KW-0472">Membrane</keyword>